<feature type="compositionally biased region" description="Low complexity" evidence="1">
    <location>
        <begin position="1035"/>
        <end position="1049"/>
    </location>
</feature>
<keyword evidence="4" id="KW-1185">Reference proteome</keyword>
<feature type="domain" description="PPM-type phosphatase" evidence="2">
    <location>
        <begin position="328"/>
        <end position="669"/>
    </location>
</feature>
<feature type="compositionally biased region" description="Low complexity" evidence="1">
    <location>
        <begin position="644"/>
        <end position="654"/>
    </location>
</feature>
<dbReference type="SUPFAM" id="SSF81606">
    <property type="entry name" value="PP2C-like"/>
    <property type="match status" value="1"/>
</dbReference>
<protein>
    <submittedName>
        <fullName evidence="3">Serine/threonine specific protein phosphatase</fullName>
    </submittedName>
</protein>
<feature type="compositionally biased region" description="Acidic residues" evidence="1">
    <location>
        <begin position="726"/>
        <end position="738"/>
    </location>
</feature>
<dbReference type="EMBL" id="NWUJ01000012">
    <property type="protein sequence ID" value="PFH32112.1"/>
    <property type="molecule type" value="Genomic_DNA"/>
</dbReference>
<accession>A0A2A9M9R4</accession>
<sequence length="1254" mass="132828">MNTTTEVKCVHSGRLEVPCALLEEAQGGAPAWRQESFEWRSVRVFLDDAGLRFWNNVISILDIATVDVHEAATAEGSRLVLIHMDQAFPTLSNPYPPFFTSATFFPSGAAGASPPGQTTLVFRIPALACEEESDYGNLVKGLELLQKTVAFLGDLRPMFRTLRDHAIAADEIRTEFLAFQLREGGALVRQAGSAVADKFLRTLPPDRVKLLYAGFLQRDCSVLEEAIAYVPVAIYEHLREGIALLSHLSVDPTRYRVWRQAFLKANADNPELCECLATPTRARLLAEASPRKGAKAADKKLNLKSASSIHMGVPLPLRLPEVLPFSLSVGGCRISKGRTYRCEDAYFFLEHEGAFGVFDGVGSWAAEGIDASKFSTALATACRTLAQEHLQPTALSPGFARLNVNLRARELLGSAHAKVRRESPDAWGSSTAVVGVFDRYLGQLGVACLGDSVLTVLRRQMMPRNMQFMAGGASEPLSTQVLSSSPTQVPRLIRKIRYRSAEQRWSNGAPYQLSNLPAEDAWDELRSQGHERFVQVLQRIDNVGDSADMALGPPQPLVLHPGDLVLLYSDGVADNLFDKEIEVFASLAISPEEAVAMGFGKQACTKAQDIADMICKLARRRAADRPFDKPFVPGPIGARHVPPGRGDASAASARKGAKRDDISCVAIWIEGLPDPAFNGSLEPALASASGAAAASPPPTEVCMTSTTVSEESLEGVAGVLEHSPDGEEEEGVSEEEPNAETAPHAPEARSVEPAEDLRAAEASAATSPPAAAPVAAEDAGSERTPSEPAAPAPAEPEAPESEPATGAASSSGDAASHAPKSETSPEKKARRSPRGSSLQRVRKGSFSTMRAGSRIPLPPRAAPTKVWRPKAPAAPAPKARPTSGSRIPSFAGKSVEAKSKAALGLSPAGPRQEAKGVWMKKQLSPAGTQHPELTASPCARTASPSPARLARLTGGAKTEGTRPVQEGGNRPRDAQGFADKSLDVASSAAEGASPAASGETPPQTRSPLRASGAQPLAKRAPARPPAQSQDSTRVAPTSASASSKQAAGSETALKKRPMKPLQSVCHDLQPRKAQKLDSARTPLSHPPQSGDLEEGAPSSVLTPAPADLPRNVARPAACQAPKLSHTVKRDAVNNGSHETSLPRRRPHGAGGVADLSPNVKARGAETPRHGESPTPRPHESAVADRQEAASRMRKRRHIDGAAARERRASPPKKPCLASSPVRHKPAPPNALAALAPSCKALQNAPRVKSKGTAP</sequence>
<dbReference type="Proteomes" id="UP000224006">
    <property type="component" value="Chromosome XI"/>
</dbReference>
<dbReference type="PANTHER" id="PTHR12320:SF1">
    <property type="entry name" value="PROTEIN PHOSPHATASE PTC7 HOMOLOG"/>
    <property type="match status" value="1"/>
</dbReference>
<evidence type="ECO:0000259" key="2">
    <source>
        <dbReference type="PROSITE" id="PS51746"/>
    </source>
</evidence>
<dbReference type="InterPro" id="IPR036457">
    <property type="entry name" value="PPM-type-like_dom_sf"/>
</dbReference>
<dbReference type="GeneID" id="40307114"/>
<feature type="compositionally biased region" description="Low complexity" evidence="1">
    <location>
        <begin position="985"/>
        <end position="999"/>
    </location>
</feature>
<dbReference type="InterPro" id="IPR039123">
    <property type="entry name" value="PPTC7"/>
</dbReference>
<feature type="compositionally biased region" description="Polar residues" evidence="1">
    <location>
        <begin position="834"/>
        <end position="850"/>
    </location>
</feature>
<organism evidence="3 4">
    <name type="scientific">Besnoitia besnoiti</name>
    <name type="common">Apicomplexan protozoan</name>
    <dbReference type="NCBI Taxonomy" id="94643"/>
    <lineage>
        <taxon>Eukaryota</taxon>
        <taxon>Sar</taxon>
        <taxon>Alveolata</taxon>
        <taxon>Apicomplexa</taxon>
        <taxon>Conoidasida</taxon>
        <taxon>Coccidia</taxon>
        <taxon>Eucoccidiorida</taxon>
        <taxon>Eimeriorina</taxon>
        <taxon>Sarcocystidae</taxon>
        <taxon>Besnoitia</taxon>
    </lineage>
</organism>
<evidence type="ECO:0000313" key="4">
    <source>
        <dbReference type="Proteomes" id="UP000224006"/>
    </source>
</evidence>
<reference evidence="3 4" key="1">
    <citation type="submission" date="2017-09" db="EMBL/GenBank/DDBJ databases">
        <title>Genome sequencing of Besnoitia besnoiti strain Bb-Ger1.</title>
        <authorList>
            <person name="Schares G."/>
            <person name="Venepally P."/>
            <person name="Lorenzi H.A."/>
        </authorList>
    </citation>
    <scope>NUCLEOTIDE SEQUENCE [LARGE SCALE GENOMIC DNA]</scope>
    <source>
        <strain evidence="3 4">Bb-Ger1</strain>
    </source>
</reference>
<gene>
    <name evidence="3" type="ORF">BESB_020530</name>
</gene>
<dbReference type="STRING" id="94643.A0A2A9M9R4"/>
<proteinExistence type="predicted"/>
<feature type="compositionally biased region" description="Basic and acidic residues" evidence="1">
    <location>
        <begin position="746"/>
        <end position="759"/>
    </location>
</feature>
<evidence type="ECO:0000313" key="3">
    <source>
        <dbReference type="EMBL" id="PFH32112.1"/>
    </source>
</evidence>
<feature type="region of interest" description="Disordered" evidence="1">
    <location>
        <begin position="628"/>
        <end position="654"/>
    </location>
</feature>
<feature type="compositionally biased region" description="Basic and acidic residues" evidence="1">
    <location>
        <begin position="1068"/>
        <end position="1078"/>
    </location>
</feature>
<dbReference type="PROSITE" id="PS51746">
    <property type="entry name" value="PPM_2"/>
    <property type="match status" value="1"/>
</dbReference>
<name>A0A2A9M9R4_BESBE</name>
<feature type="compositionally biased region" description="Low complexity" evidence="1">
    <location>
        <begin position="869"/>
        <end position="881"/>
    </location>
</feature>
<evidence type="ECO:0000256" key="1">
    <source>
        <dbReference type="SAM" id="MobiDB-lite"/>
    </source>
</evidence>
<dbReference type="GO" id="GO:0004722">
    <property type="term" value="F:protein serine/threonine phosphatase activity"/>
    <property type="evidence" value="ECO:0007669"/>
    <property type="project" value="TreeGrafter"/>
</dbReference>
<comment type="caution">
    <text evidence="3">The sequence shown here is derived from an EMBL/GenBank/DDBJ whole genome shotgun (WGS) entry which is preliminary data.</text>
</comment>
<dbReference type="KEGG" id="bbes:BESB_020530"/>
<feature type="compositionally biased region" description="Basic and acidic residues" evidence="1">
    <location>
        <begin position="1198"/>
        <end position="1208"/>
    </location>
</feature>
<dbReference type="RefSeq" id="XP_029216121.1">
    <property type="nucleotide sequence ID" value="XM_029360762.1"/>
</dbReference>
<feature type="compositionally biased region" description="Basic and acidic residues" evidence="1">
    <location>
        <begin position="1162"/>
        <end position="1190"/>
    </location>
</feature>
<feature type="region of interest" description="Disordered" evidence="1">
    <location>
        <begin position="690"/>
        <end position="1230"/>
    </location>
</feature>
<dbReference type="AlphaFoldDB" id="A0A2A9M9R4"/>
<dbReference type="OrthoDB" id="331751at2759"/>
<feature type="compositionally biased region" description="Low complexity" evidence="1">
    <location>
        <begin position="760"/>
        <end position="778"/>
    </location>
</feature>
<dbReference type="VEuPathDB" id="ToxoDB:BESB_020530"/>
<dbReference type="PANTHER" id="PTHR12320">
    <property type="entry name" value="PROTEIN PHOSPHATASE 2C"/>
    <property type="match status" value="1"/>
</dbReference>
<dbReference type="InterPro" id="IPR001932">
    <property type="entry name" value="PPM-type_phosphatase-like_dom"/>
</dbReference>
<dbReference type="SMART" id="SM00331">
    <property type="entry name" value="PP2C_SIG"/>
    <property type="match status" value="1"/>
</dbReference>
<dbReference type="Gene3D" id="3.60.40.10">
    <property type="entry name" value="PPM-type phosphatase domain"/>
    <property type="match status" value="1"/>
</dbReference>
<feature type="compositionally biased region" description="Low complexity" evidence="1">
    <location>
        <begin position="801"/>
        <end position="818"/>
    </location>
</feature>